<dbReference type="RefSeq" id="WP_338452835.1">
    <property type="nucleotide sequence ID" value="NZ_CP137640.1"/>
</dbReference>
<organism evidence="2 3">
    <name type="scientific">Niallia oryzisoli</name>
    <dbReference type="NCBI Taxonomy" id="1737571"/>
    <lineage>
        <taxon>Bacteria</taxon>
        <taxon>Bacillati</taxon>
        <taxon>Bacillota</taxon>
        <taxon>Bacilli</taxon>
        <taxon>Bacillales</taxon>
        <taxon>Bacillaceae</taxon>
        <taxon>Niallia</taxon>
    </lineage>
</organism>
<feature type="region of interest" description="Disordered" evidence="1">
    <location>
        <begin position="66"/>
        <end position="97"/>
    </location>
</feature>
<name>A0ABZ2CLT5_9BACI</name>
<dbReference type="Pfam" id="PF10676">
    <property type="entry name" value="gerPA"/>
    <property type="match status" value="1"/>
</dbReference>
<accession>A0ABZ2CLT5</accession>
<sequence>MPSVVINLHYLKINSISGNGSITIGEASYNSPTAYSKSQGMNSSYGDTSPTEAIMENVLIDPDVNDQTAIGTTDNAYMDTTPVTPVPVPVPPIPPIP</sequence>
<dbReference type="EMBL" id="CP137640">
    <property type="protein sequence ID" value="WVX83963.1"/>
    <property type="molecule type" value="Genomic_DNA"/>
</dbReference>
<reference evidence="2 3" key="1">
    <citation type="submission" date="2023-10" db="EMBL/GenBank/DDBJ databases">
        <title>Niallia locisalis sp.nov. isolated from a salt pond sample.</title>
        <authorList>
            <person name="Li X.-J."/>
            <person name="Dong L."/>
        </authorList>
    </citation>
    <scope>NUCLEOTIDE SEQUENCE [LARGE SCALE GENOMIC DNA]</scope>
    <source>
        <strain evidence="2 3">DSM 29761</strain>
    </source>
</reference>
<evidence type="ECO:0000256" key="1">
    <source>
        <dbReference type="SAM" id="MobiDB-lite"/>
    </source>
</evidence>
<gene>
    <name evidence="2" type="ORF">R4Z09_13810</name>
</gene>
<proteinExistence type="predicted"/>
<evidence type="ECO:0000313" key="3">
    <source>
        <dbReference type="Proteomes" id="UP001357223"/>
    </source>
</evidence>
<feature type="compositionally biased region" description="Polar residues" evidence="1">
    <location>
        <begin position="66"/>
        <end position="75"/>
    </location>
</feature>
<evidence type="ECO:0000313" key="2">
    <source>
        <dbReference type="EMBL" id="WVX83963.1"/>
    </source>
</evidence>
<dbReference type="InterPro" id="IPR019618">
    <property type="entry name" value="Spore_germination_GerPA"/>
</dbReference>
<feature type="compositionally biased region" description="Pro residues" evidence="1">
    <location>
        <begin position="84"/>
        <end position="97"/>
    </location>
</feature>
<dbReference type="Proteomes" id="UP001357223">
    <property type="component" value="Chromosome"/>
</dbReference>
<keyword evidence="3" id="KW-1185">Reference proteome</keyword>
<protein>
    <submittedName>
        <fullName evidence="2">Spore germination protein</fullName>
    </submittedName>
</protein>